<dbReference type="InterPro" id="IPR015943">
    <property type="entry name" value="WD40/YVTN_repeat-like_dom_sf"/>
</dbReference>
<organism evidence="5 6">
    <name type="scientific">Papiliotrema laurentii</name>
    <name type="common">Cryptococcus laurentii</name>
    <dbReference type="NCBI Taxonomy" id="5418"/>
    <lineage>
        <taxon>Eukaryota</taxon>
        <taxon>Fungi</taxon>
        <taxon>Dikarya</taxon>
        <taxon>Basidiomycota</taxon>
        <taxon>Agaricomycotina</taxon>
        <taxon>Tremellomycetes</taxon>
        <taxon>Tremellales</taxon>
        <taxon>Rhynchogastremaceae</taxon>
        <taxon>Papiliotrema</taxon>
    </lineage>
</organism>
<dbReference type="SMART" id="SM00320">
    <property type="entry name" value="WD40"/>
    <property type="match status" value="5"/>
</dbReference>
<evidence type="ECO:0000256" key="1">
    <source>
        <dbReference type="ARBA" id="ARBA00022574"/>
    </source>
</evidence>
<comment type="caution">
    <text evidence="5">The sequence shown here is derived from an EMBL/GenBank/DDBJ whole genome shotgun (WGS) entry which is preliminary data.</text>
</comment>
<accession>A0AAD9FT17</accession>
<dbReference type="InterPro" id="IPR036322">
    <property type="entry name" value="WD40_repeat_dom_sf"/>
</dbReference>
<dbReference type="EMBL" id="JAODAN010000003">
    <property type="protein sequence ID" value="KAK1925623.1"/>
    <property type="molecule type" value="Genomic_DNA"/>
</dbReference>
<dbReference type="PANTHER" id="PTHR14107:SF16">
    <property type="entry name" value="AT02583P"/>
    <property type="match status" value="1"/>
</dbReference>
<dbReference type="AlphaFoldDB" id="A0AAD9FT17"/>
<feature type="repeat" description="WD" evidence="3">
    <location>
        <begin position="487"/>
        <end position="528"/>
    </location>
</feature>
<dbReference type="Pfam" id="PF00400">
    <property type="entry name" value="WD40"/>
    <property type="match status" value="1"/>
</dbReference>
<evidence type="ECO:0000256" key="3">
    <source>
        <dbReference type="PROSITE-ProRule" id="PRU00221"/>
    </source>
</evidence>
<keyword evidence="6" id="KW-1185">Reference proteome</keyword>
<dbReference type="Proteomes" id="UP001182556">
    <property type="component" value="Unassembled WGS sequence"/>
</dbReference>
<dbReference type="GO" id="GO:0005634">
    <property type="term" value="C:nucleus"/>
    <property type="evidence" value="ECO:0007669"/>
    <property type="project" value="TreeGrafter"/>
</dbReference>
<feature type="compositionally biased region" description="Basic and acidic residues" evidence="4">
    <location>
        <begin position="680"/>
        <end position="694"/>
    </location>
</feature>
<feature type="compositionally biased region" description="Low complexity" evidence="4">
    <location>
        <begin position="170"/>
        <end position="183"/>
    </location>
</feature>
<evidence type="ECO:0000256" key="4">
    <source>
        <dbReference type="SAM" id="MobiDB-lite"/>
    </source>
</evidence>
<evidence type="ECO:0000313" key="6">
    <source>
        <dbReference type="Proteomes" id="UP001182556"/>
    </source>
</evidence>
<keyword evidence="1 3" id="KW-0853">WD repeat</keyword>
<protein>
    <submittedName>
        <fullName evidence="5">WD40-repeat-containing domain protein</fullName>
    </submittedName>
</protein>
<evidence type="ECO:0000256" key="2">
    <source>
        <dbReference type="ARBA" id="ARBA00022737"/>
    </source>
</evidence>
<feature type="region of interest" description="Disordered" evidence="4">
    <location>
        <begin position="146"/>
        <end position="230"/>
    </location>
</feature>
<proteinExistence type="predicted"/>
<keyword evidence="2" id="KW-0677">Repeat</keyword>
<name>A0AAD9FT17_PAPLA</name>
<dbReference type="SUPFAM" id="SSF50978">
    <property type="entry name" value="WD40 repeat-like"/>
    <property type="match status" value="1"/>
</dbReference>
<dbReference type="InterPro" id="IPR001680">
    <property type="entry name" value="WD40_rpt"/>
</dbReference>
<dbReference type="GO" id="GO:0032153">
    <property type="term" value="C:cell division site"/>
    <property type="evidence" value="ECO:0007669"/>
    <property type="project" value="TreeGrafter"/>
</dbReference>
<gene>
    <name evidence="5" type="ORF">DB88DRAFT_202600</name>
</gene>
<sequence length="694" mass="74532">MELYIPPPHAYLPRLPPPRPVVPAVPLVPIPDLPDTVHAPEGGYTQNSSLFPSIGTPVAPLPHEYRPAMPAASFIGGAGGFIVAPAGPPGALQTGQTAMSFGSTIVNGQTQPVCPVKFSWVNVYFPPKAGGDKAGFGGLLGMGGGGGNGKESATSNFAATSPPQMPGYEPSVSSDDSSPTGSDNPPPPIAFEVPLSALPQQQGKRMGMPFSKASVPSGLPRPKNNLRSSSSTFVTRLQALDTLPKIIAERGKGGGENVRWGFWNLGRTFGWGEEGGRVKDALARVTFSQVPTCHAVNLHTASPDRVDIVVGFQSGDLVWLDFVIGRYTRINKGGLLNNTAVVSVRFDPRYPHHFIAAFQDSTVLQFNLFAEDPVAAVISTSPMPWTTAFEKETGQEDEAGVNDERKGEKLLVWKNEDFGNLGDIRKGGKEERPTWAGRNPMAAYKVGKVKNLTEMAYSPDAAYLAVVAEDGMLRLIDVAEERLTDTFAGYFGALNCVAWSPDSRFVAVGGQDDLITIFSARESRVVARCQGHSAFVSAITFDYTRGGGYRFGSVGEDGKLVLWDFTAAQLHRPRHHHPNTSHHRLALGSTMSLPRCASKSHIPDDNTLSVYHPAPPRSEVALLQPVMARLIEGNLVSAVYFTPQAIYTVSRSASVKIWQRPPKQTTGAKRAVKSPAARSDVLKSPRERDVPIAA</sequence>
<dbReference type="GO" id="GO:0045013">
    <property type="term" value="P:carbon catabolite repression of transcription"/>
    <property type="evidence" value="ECO:0007669"/>
    <property type="project" value="TreeGrafter"/>
</dbReference>
<dbReference type="Gene3D" id="2.130.10.10">
    <property type="entry name" value="YVTN repeat-like/Quinoprotein amine dehydrogenase"/>
    <property type="match status" value="1"/>
</dbReference>
<feature type="region of interest" description="Disordered" evidence="4">
    <location>
        <begin position="660"/>
        <end position="694"/>
    </location>
</feature>
<dbReference type="GO" id="GO:0051286">
    <property type="term" value="C:cell tip"/>
    <property type="evidence" value="ECO:0007669"/>
    <property type="project" value="TreeGrafter"/>
</dbReference>
<reference evidence="5" key="1">
    <citation type="submission" date="2023-02" db="EMBL/GenBank/DDBJ databases">
        <title>Identification and recombinant expression of a fungal hydrolase from Papiliotrema laurentii that hydrolyzes apple cutin and clears colloidal polyester polyurethane.</title>
        <authorList>
            <consortium name="DOE Joint Genome Institute"/>
            <person name="Roman V.A."/>
            <person name="Bojanowski C."/>
            <person name="Crable B.R."/>
            <person name="Wagner D.N."/>
            <person name="Hung C.S."/>
            <person name="Nadeau L.J."/>
            <person name="Schratz L."/>
            <person name="Haridas S."/>
            <person name="Pangilinan J."/>
            <person name="Lipzen A."/>
            <person name="Na H."/>
            <person name="Yan M."/>
            <person name="Ng V."/>
            <person name="Grigoriev I.V."/>
            <person name="Spatafora J.W."/>
            <person name="Barlow D."/>
            <person name="Biffinger J."/>
            <person name="Kelley-Loughnane N."/>
            <person name="Varaljay V.A."/>
            <person name="Crookes-Goodson W.J."/>
        </authorList>
    </citation>
    <scope>NUCLEOTIDE SEQUENCE</scope>
    <source>
        <strain evidence="5">5307AH</strain>
    </source>
</reference>
<feature type="compositionally biased region" description="Polar residues" evidence="4">
    <location>
        <begin position="151"/>
        <end position="162"/>
    </location>
</feature>
<dbReference type="PROSITE" id="PS50082">
    <property type="entry name" value="WD_REPEATS_2"/>
    <property type="match status" value="1"/>
</dbReference>
<evidence type="ECO:0000313" key="5">
    <source>
        <dbReference type="EMBL" id="KAK1925623.1"/>
    </source>
</evidence>
<dbReference type="InterPro" id="IPR051362">
    <property type="entry name" value="WD_repeat_creC_regulators"/>
</dbReference>
<dbReference type="PANTHER" id="PTHR14107">
    <property type="entry name" value="WD REPEAT PROTEIN"/>
    <property type="match status" value="1"/>
</dbReference>